<proteinExistence type="inferred from homology"/>
<dbReference type="Gene3D" id="3.65.10.10">
    <property type="entry name" value="Enolpyruvate transferase domain"/>
    <property type="match status" value="2"/>
</dbReference>
<dbReference type="InterPro" id="IPR050068">
    <property type="entry name" value="MurA_subfamily"/>
</dbReference>
<dbReference type="EMBL" id="PEYE01000036">
    <property type="protein sequence ID" value="PIS38731.1"/>
    <property type="molecule type" value="Genomic_DNA"/>
</dbReference>
<sequence>MAEKFVIRGGRPLKGTIAVRGCKNAATPVLAATLLTKEPCVIENLPLIEDVFKMLELIKSLGASVDWLAERKVRIEAKNINPDKLNQGLVAKLRSSVLLLGPLLARCGEAKISQPGGCFIGARPIDVHLEALAKMGVTIKAKKTKICGKKGNRFVCAETAFYHLKTANRLKAREIVLGEFSVTATENILMAAALAKGKTIIKIAAAEPHVENLACFLKKMGVYMKGEGTHTIEVIGKNKLKGVSHQVIYDPVEAGTFILLAIGVKGNVLVKNVPVSCLDLFFEKLRTAGANFRIIGKSAVKIWPAKKLKLEKIQALPYPGIPTDLQSVFGVLATQAEGSTLIHDPLYEGRLKYLEELNKMGAEIIICDPHRAIINGPRPLFGAEVGPFDLRGGAALVMAGLIARGTTVINDIAPIDRGYEKLEERLQKLGADIKRIK</sequence>
<evidence type="ECO:0000256" key="4">
    <source>
        <dbReference type="ARBA" id="ARBA00022618"/>
    </source>
</evidence>
<name>A0A2M6T081_9BACT</name>
<comment type="caution">
    <text evidence="12">Lacks conserved residue(s) required for the propagation of feature annotation.</text>
</comment>
<evidence type="ECO:0000256" key="3">
    <source>
        <dbReference type="ARBA" id="ARBA00022490"/>
    </source>
</evidence>
<keyword evidence="6 12" id="KW-0133">Cell shape</keyword>
<dbReference type="GO" id="GO:0009252">
    <property type="term" value="P:peptidoglycan biosynthetic process"/>
    <property type="evidence" value="ECO:0007669"/>
    <property type="project" value="UniProtKB-UniRule"/>
</dbReference>
<dbReference type="Proteomes" id="UP000229390">
    <property type="component" value="Unassembled WGS sequence"/>
</dbReference>
<reference evidence="15" key="1">
    <citation type="submission" date="2017-09" db="EMBL/GenBank/DDBJ databases">
        <title>Depth-based differentiation of microbial function through sediment-hosted aquifers and enrichment of novel symbionts in the deep terrestrial subsurface.</title>
        <authorList>
            <person name="Probst A.J."/>
            <person name="Ladd B."/>
            <person name="Jarett J.K."/>
            <person name="Geller-Mcgrath D.E."/>
            <person name="Sieber C.M.K."/>
            <person name="Emerson J.B."/>
            <person name="Anantharaman K."/>
            <person name="Thomas B.C."/>
            <person name="Malmstrom R."/>
            <person name="Stieglmeier M."/>
            <person name="Klingl A."/>
            <person name="Woyke T."/>
            <person name="Ryan C.M."/>
            <person name="Banfield J.F."/>
        </authorList>
    </citation>
    <scope>NUCLEOTIDE SEQUENCE [LARGE SCALE GENOMIC DNA]</scope>
</reference>
<evidence type="ECO:0000256" key="6">
    <source>
        <dbReference type="ARBA" id="ARBA00022960"/>
    </source>
</evidence>
<dbReference type="NCBIfam" id="NF006873">
    <property type="entry name" value="PRK09369.1"/>
    <property type="match status" value="1"/>
</dbReference>
<dbReference type="InterPro" id="IPR001986">
    <property type="entry name" value="Enolpyruvate_Tfrase_dom"/>
</dbReference>
<dbReference type="CDD" id="cd01555">
    <property type="entry name" value="UdpNAET"/>
    <property type="match status" value="1"/>
</dbReference>
<dbReference type="InterPro" id="IPR036968">
    <property type="entry name" value="Enolpyruvate_Tfrase_sf"/>
</dbReference>
<evidence type="ECO:0000259" key="13">
    <source>
        <dbReference type="Pfam" id="PF00275"/>
    </source>
</evidence>
<dbReference type="HAMAP" id="MF_00111">
    <property type="entry name" value="MurA"/>
    <property type="match status" value="1"/>
</dbReference>
<dbReference type="AlphaFoldDB" id="A0A2M6T081"/>
<protein>
    <recommendedName>
        <fullName evidence="12">UDP-N-acetylglucosamine 1-carboxyvinyltransferase</fullName>
        <ecNumber evidence="12">2.5.1.7</ecNumber>
    </recommendedName>
    <alternativeName>
        <fullName evidence="12">Enoylpyruvate transferase</fullName>
    </alternativeName>
    <alternativeName>
        <fullName evidence="12">UDP-N-acetylglucosamine enolpyruvyl transferase</fullName>
        <shortName evidence="12">EPT</shortName>
    </alternativeName>
</protein>
<comment type="function">
    <text evidence="12">Cell wall formation. Adds enolpyruvyl to UDP-N-acetylglucosamine.</text>
</comment>
<gene>
    <name evidence="12 14" type="primary">murA</name>
    <name evidence="14" type="ORF">COT34_02285</name>
</gene>
<dbReference type="NCBIfam" id="TIGR01072">
    <property type="entry name" value="murA"/>
    <property type="match status" value="1"/>
</dbReference>
<evidence type="ECO:0000256" key="7">
    <source>
        <dbReference type="ARBA" id="ARBA00022984"/>
    </source>
</evidence>
<dbReference type="GO" id="GO:0051301">
    <property type="term" value="P:cell division"/>
    <property type="evidence" value="ECO:0007669"/>
    <property type="project" value="UniProtKB-KW"/>
</dbReference>
<comment type="subcellular location">
    <subcellularLocation>
        <location evidence="1 12">Cytoplasm</location>
    </subcellularLocation>
</comment>
<comment type="catalytic activity">
    <reaction evidence="11 12">
        <text>phosphoenolpyruvate + UDP-N-acetyl-alpha-D-glucosamine = UDP-N-acetyl-3-O-(1-carboxyvinyl)-alpha-D-glucosamine + phosphate</text>
        <dbReference type="Rhea" id="RHEA:18681"/>
        <dbReference type="ChEBI" id="CHEBI:43474"/>
        <dbReference type="ChEBI" id="CHEBI:57705"/>
        <dbReference type="ChEBI" id="CHEBI:58702"/>
        <dbReference type="ChEBI" id="CHEBI:68483"/>
        <dbReference type="EC" id="2.5.1.7"/>
    </reaction>
</comment>
<feature type="modified residue" description="2-(S-cysteinyl)pyruvic acid O-phosphothioketal" evidence="12">
    <location>
        <position position="118"/>
    </location>
</feature>
<dbReference type="EC" id="2.5.1.7" evidence="12"/>
<keyword evidence="5 12" id="KW-0808">Transferase</keyword>
<evidence type="ECO:0000256" key="10">
    <source>
        <dbReference type="ARBA" id="ARBA00038367"/>
    </source>
</evidence>
<dbReference type="SUPFAM" id="SSF55205">
    <property type="entry name" value="EPT/RTPC-like"/>
    <property type="match status" value="1"/>
</dbReference>
<dbReference type="InterPro" id="IPR005750">
    <property type="entry name" value="UDP_GlcNAc_COvinyl_MurA"/>
</dbReference>
<comment type="similarity">
    <text evidence="10 12">Belongs to the EPSP synthase family. MurA subfamily.</text>
</comment>
<feature type="binding site" evidence="12">
    <location>
        <position position="324"/>
    </location>
    <ligand>
        <name>UDP-N-acetyl-alpha-D-glucosamine</name>
        <dbReference type="ChEBI" id="CHEBI:57705"/>
    </ligand>
</feature>
<comment type="caution">
    <text evidence="14">The sequence shown here is derived from an EMBL/GenBank/DDBJ whole genome shotgun (WGS) entry which is preliminary data.</text>
</comment>
<keyword evidence="7 12" id="KW-0573">Peptidoglycan synthesis</keyword>
<feature type="binding site" evidence="12">
    <location>
        <begin position="23"/>
        <end position="24"/>
    </location>
    <ligand>
        <name>phosphoenolpyruvate</name>
        <dbReference type="ChEBI" id="CHEBI:58702"/>
    </ligand>
</feature>
<dbReference type="GO" id="GO:0008760">
    <property type="term" value="F:UDP-N-acetylglucosamine 1-carboxyvinyltransferase activity"/>
    <property type="evidence" value="ECO:0007669"/>
    <property type="project" value="UniProtKB-UniRule"/>
</dbReference>
<dbReference type="GO" id="GO:0005737">
    <property type="term" value="C:cytoplasm"/>
    <property type="evidence" value="ECO:0007669"/>
    <property type="project" value="UniProtKB-SubCell"/>
</dbReference>
<evidence type="ECO:0000256" key="2">
    <source>
        <dbReference type="ARBA" id="ARBA00004752"/>
    </source>
</evidence>
<keyword evidence="8 12" id="KW-0131">Cell cycle</keyword>
<evidence type="ECO:0000256" key="8">
    <source>
        <dbReference type="ARBA" id="ARBA00023306"/>
    </source>
</evidence>
<evidence type="ECO:0000256" key="5">
    <source>
        <dbReference type="ARBA" id="ARBA00022679"/>
    </source>
</evidence>
<feature type="binding site" evidence="12">
    <location>
        <position position="346"/>
    </location>
    <ligand>
        <name>UDP-N-acetyl-alpha-D-glucosamine</name>
        <dbReference type="ChEBI" id="CHEBI:57705"/>
    </ligand>
</feature>
<evidence type="ECO:0000256" key="1">
    <source>
        <dbReference type="ARBA" id="ARBA00004496"/>
    </source>
</evidence>
<keyword evidence="3 12" id="KW-0963">Cytoplasm</keyword>
<keyword evidence="4 12" id="KW-0132">Cell division</keyword>
<keyword evidence="9 12" id="KW-0961">Cell wall biogenesis/degradation</keyword>
<evidence type="ECO:0000256" key="11">
    <source>
        <dbReference type="ARBA" id="ARBA00047527"/>
    </source>
</evidence>
<dbReference type="PANTHER" id="PTHR43783">
    <property type="entry name" value="UDP-N-ACETYLGLUCOSAMINE 1-CARBOXYVINYLTRANSFERASE"/>
    <property type="match status" value="1"/>
</dbReference>
<dbReference type="GO" id="GO:0019277">
    <property type="term" value="P:UDP-N-acetylgalactosamine biosynthetic process"/>
    <property type="evidence" value="ECO:0007669"/>
    <property type="project" value="InterPro"/>
</dbReference>
<comment type="pathway">
    <text evidence="2 12">Cell wall biogenesis; peptidoglycan biosynthesis.</text>
</comment>
<evidence type="ECO:0000256" key="12">
    <source>
        <dbReference type="HAMAP-Rule" id="MF_00111"/>
    </source>
</evidence>
<organism evidence="14 15">
    <name type="scientific">Candidatus Nealsonbacteria bacterium CG08_land_8_20_14_0_20_43_11</name>
    <dbReference type="NCBI Taxonomy" id="1974706"/>
    <lineage>
        <taxon>Bacteria</taxon>
        <taxon>Candidatus Nealsoniibacteriota</taxon>
    </lineage>
</organism>
<dbReference type="PANTHER" id="PTHR43783:SF1">
    <property type="entry name" value="UDP-N-ACETYLGLUCOSAMINE 1-CARBOXYVINYLTRANSFERASE"/>
    <property type="match status" value="1"/>
</dbReference>
<feature type="domain" description="Enolpyruvate transferase" evidence="13">
    <location>
        <begin position="8"/>
        <end position="426"/>
    </location>
</feature>
<dbReference type="GO" id="GO:0008360">
    <property type="term" value="P:regulation of cell shape"/>
    <property type="evidence" value="ECO:0007669"/>
    <property type="project" value="UniProtKB-KW"/>
</dbReference>
<feature type="active site" description="Proton donor" evidence="12">
    <location>
        <position position="118"/>
    </location>
</feature>
<evidence type="ECO:0000313" key="14">
    <source>
        <dbReference type="EMBL" id="PIS38731.1"/>
    </source>
</evidence>
<dbReference type="Pfam" id="PF00275">
    <property type="entry name" value="EPSP_synthase"/>
    <property type="match status" value="1"/>
</dbReference>
<accession>A0A2M6T081</accession>
<feature type="binding site" evidence="12">
    <location>
        <position position="94"/>
    </location>
    <ligand>
        <name>UDP-N-acetyl-alpha-D-glucosamine</name>
        <dbReference type="ChEBI" id="CHEBI:57705"/>
    </ligand>
</feature>
<dbReference type="GO" id="GO:0071555">
    <property type="term" value="P:cell wall organization"/>
    <property type="evidence" value="ECO:0007669"/>
    <property type="project" value="UniProtKB-KW"/>
</dbReference>
<dbReference type="InterPro" id="IPR013792">
    <property type="entry name" value="RNA3'P_cycl/enolpyr_Trfase_a/b"/>
</dbReference>
<keyword evidence="12" id="KW-0670">Pyruvate</keyword>
<evidence type="ECO:0000256" key="9">
    <source>
        <dbReference type="ARBA" id="ARBA00023316"/>
    </source>
</evidence>
<dbReference type="UniPathway" id="UPA00219"/>
<evidence type="ECO:0000313" key="15">
    <source>
        <dbReference type="Proteomes" id="UP000229390"/>
    </source>
</evidence>